<proteinExistence type="predicted"/>
<evidence type="ECO:0000259" key="5">
    <source>
        <dbReference type="PROSITE" id="PS50975"/>
    </source>
</evidence>
<dbReference type="EC" id="6.3.5.5" evidence="6"/>
<evidence type="ECO:0000313" key="7">
    <source>
        <dbReference type="Proteomes" id="UP001549366"/>
    </source>
</evidence>
<dbReference type="SUPFAM" id="SSF56059">
    <property type="entry name" value="Glutathione synthetase ATP-binding domain-like"/>
    <property type="match status" value="1"/>
</dbReference>
<feature type="domain" description="ATP-grasp" evidence="5">
    <location>
        <begin position="122"/>
        <end position="295"/>
    </location>
</feature>
<dbReference type="Gene3D" id="3.40.50.20">
    <property type="match status" value="1"/>
</dbReference>
<evidence type="ECO:0000256" key="2">
    <source>
        <dbReference type="ARBA" id="ARBA00022741"/>
    </source>
</evidence>
<gene>
    <name evidence="6" type="ORF">V5J35_000286</name>
</gene>
<protein>
    <submittedName>
        <fullName evidence="6">Carbamoyl-phosphate synthase large subunit</fullName>
        <ecNumber evidence="6">6.3.5.5</ecNumber>
    </submittedName>
</protein>
<dbReference type="PROSITE" id="PS50975">
    <property type="entry name" value="ATP_GRASP"/>
    <property type="match status" value="1"/>
</dbReference>
<keyword evidence="7" id="KW-1185">Reference proteome</keyword>
<sequence>MSSFNILCTAAGRRVSLLRHLKKTLTELNLTGHVIAADAGSSAPAGFIADDYINVPKVSSPDYIDALVSVCKEKSIKLLVSLIDTDLTLLSENREKFKVIGTEVLVCDYDTNQICFDKKNTYEFFVKNKIDTPHTYSNQELEDIAESDFPLLVKPWDGSCSVGVHVVSSRKELNFFKDYVNNAMVQEYIQGDEYTCDAYVDFKGKVRCVVPRLRLETRGGEVSKGLTVNDPEIIAAVTRVLNALPHAVGCMTVQCFKQPDGSISFIEINPRFGGGHPLTIHAGADFPKWIIQELTGRKCEAHQECWKDDLAMLRYDDEIIVKGEDIR</sequence>
<dbReference type="InterPro" id="IPR052032">
    <property type="entry name" value="ATP-dep_AA_Ligase"/>
</dbReference>
<dbReference type="InterPro" id="IPR048764">
    <property type="entry name" value="PylC_N"/>
</dbReference>
<dbReference type="RefSeq" id="WP_354009551.1">
    <property type="nucleotide sequence ID" value="NZ_JBEWTA010000001.1"/>
</dbReference>
<comment type="caution">
    <text evidence="6">The sequence shown here is derived from an EMBL/GenBank/DDBJ whole genome shotgun (WGS) entry which is preliminary data.</text>
</comment>
<name>A0ABV2SBG0_9GAMM</name>
<reference evidence="6 7" key="1">
    <citation type="submission" date="2024-06" db="EMBL/GenBank/DDBJ databases">
        <title>Genomic Encyclopedia of Type Strains, Phase V (KMG-V): Genome sequencing to study the core and pangenomes of soil and plant-associated prokaryotes.</title>
        <authorList>
            <person name="Whitman W."/>
        </authorList>
    </citation>
    <scope>NUCLEOTIDE SEQUENCE [LARGE SCALE GENOMIC DNA]</scope>
    <source>
        <strain evidence="6 7">NE40</strain>
    </source>
</reference>
<keyword evidence="3 4" id="KW-0067">ATP-binding</keyword>
<evidence type="ECO:0000256" key="1">
    <source>
        <dbReference type="ARBA" id="ARBA00022598"/>
    </source>
</evidence>
<organism evidence="6 7">
    <name type="scientific">Endozoicomonas lisbonensis</name>
    <dbReference type="NCBI Taxonomy" id="3120522"/>
    <lineage>
        <taxon>Bacteria</taxon>
        <taxon>Pseudomonadati</taxon>
        <taxon>Pseudomonadota</taxon>
        <taxon>Gammaproteobacteria</taxon>
        <taxon>Oceanospirillales</taxon>
        <taxon>Endozoicomonadaceae</taxon>
        <taxon>Endozoicomonas</taxon>
    </lineage>
</organism>
<keyword evidence="2 4" id="KW-0547">Nucleotide-binding</keyword>
<dbReference type="Gene3D" id="3.30.1490.20">
    <property type="entry name" value="ATP-grasp fold, A domain"/>
    <property type="match status" value="1"/>
</dbReference>
<dbReference type="EMBL" id="JBEWTB010000002">
    <property type="protein sequence ID" value="MET4755094.1"/>
    <property type="molecule type" value="Genomic_DNA"/>
</dbReference>
<evidence type="ECO:0000313" key="6">
    <source>
        <dbReference type="EMBL" id="MET4755094.1"/>
    </source>
</evidence>
<dbReference type="GO" id="GO:0004088">
    <property type="term" value="F:carbamoyl-phosphate synthase (glutamine-hydrolyzing) activity"/>
    <property type="evidence" value="ECO:0007669"/>
    <property type="project" value="UniProtKB-EC"/>
</dbReference>
<accession>A0ABV2SBG0</accession>
<dbReference type="Gene3D" id="3.30.470.20">
    <property type="entry name" value="ATP-grasp fold, B domain"/>
    <property type="match status" value="1"/>
</dbReference>
<keyword evidence="1 6" id="KW-0436">Ligase</keyword>
<dbReference type="Pfam" id="PF21360">
    <property type="entry name" value="PylC-like_N"/>
    <property type="match status" value="1"/>
</dbReference>
<dbReference type="InterPro" id="IPR013815">
    <property type="entry name" value="ATP_grasp_subdomain_1"/>
</dbReference>
<evidence type="ECO:0000256" key="3">
    <source>
        <dbReference type="ARBA" id="ARBA00022840"/>
    </source>
</evidence>
<dbReference type="InterPro" id="IPR011761">
    <property type="entry name" value="ATP-grasp"/>
</dbReference>
<dbReference type="PANTHER" id="PTHR43585">
    <property type="entry name" value="FUMIPYRROLE BIOSYNTHESIS PROTEIN C"/>
    <property type="match status" value="1"/>
</dbReference>
<dbReference type="Proteomes" id="UP001549366">
    <property type="component" value="Unassembled WGS sequence"/>
</dbReference>
<dbReference type="PANTHER" id="PTHR43585:SF2">
    <property type="entry name" value="ATP-GRASP ENZYME FSQD"/>
    <property type="match status" value="1"/>
</dbReference>
<evidence type="ECO:0000256" key="4">
    <source>
        <dbReference type="PROSITE-ProRule" id="PRU00409"/>
    </source>
</evidence>
<dbReference type="Pfam" id="PF15632">
    <property type="entry name" value="ATPgrasp_Ter"/>
    <property type="match status" value="1"/>
</dbReference>